<evidence type="ECO:0000313" key="5">
    <source>
        <dbReference type="Proteomes" id="UP001272242"/>
    </source>
</evidence>
<feature type="signal peptide" evidence="3">
    <location>
        <begin position="1"/>
        <end position="28"/>
    </location>
</feature>
<organism evidence="4 5">
    <name type="scientific">Gemmata algarum</name>
    <dbReference type="NCBI Taxonomy" id="2975278"/>
    <lineage>
        <taxon>Bacteria</taxon>
        <taxon>Pseudomonadati</taxon>
        <taxon>Planctomycetota</taxon>
        <taxon>Planctomycetia</taxon>
        <taxon>Gemmatales</taxon>
        <taxon>Gemmataceae</taxon>
        <taxon>Gemmata</taxon>
    </lineage>
</organism>
<comment type="caution">
    <text evidence="4">The sequence shown here is derived from an EMBL/GenBank/DDBJ whole genome shotgun (WGS) entry which is preliminary data.</text>
</comment>
<sequence length="383" mass="41386">MIRGSRFSPVALLAALAVVCVLPVPAAAGPDGVVPEHDRPRSNKYEARIDEMIGAQVPLEVAFRDESDKPITLRECIGGKPTILVPVYYRCPMLCSEVLNGLVKALRDMRKQHNYSIGQQFNVVTVSMDPKEHGGLATEKKAAYVGEYGDEAAAAGWRFLTGTKDAVQVLLDGVGYRFEFDKMLKEYNHPSALIILSPEGKVTRYFYGIGYDKEYPVEGPEVVGPNGKTTKPMTTLRLSLVEAADGKGGSLADRVLMLCYRYDRLHQGYSLNVLRVVQLGGIVTLVLVVGGVFLALNREKLLGVFLRDALPYALGLIIVPFFGLVALILASPDAAMTLSPKLLVPYYVVAGGALYAWHRSRARLAAAAAAGGPNPTLPPEGTA</sequence>
<keyword evidence="2" id="KW-0812">Transmembrane</keyword>
<feature type="chain" id="PRO_5045804719" evidence="3">
    <location>
        <begin position="29"/>
        <end position="383"/>
    </location>
</feature>
<dbReference type="Gene3D" id="3.40.30.10">
    <property type="entry name" value="Glutaredoxin"/>
    <property type="match status" value="1"/>
</dbReference>
<protein>
    <submittedName>
        <fullName evidence="4">SCO family protein</fullName>
    </submittedName>
</protein>
<dbReference type="PANTHER" id="PTHR12151">
    <property type="entry name" value="ELECTRON TRANSPORT PROTIN SCO1/SENC FAMILY MEMBER"/>
    <property type="match status" value="1"/>
</dbReference>
<gene>
    <name evidence="4" type="ORF">R5W23_003758</name>
</gene>
<dbReference type="InterPro" id="IPR003782">
    <property type="entry name" value="SCO1/SenC"/>
</dbReference>
<keyword evidence="5" id="KW-1185">Reference proteome</keyword>
<dbReference type="InterPro" id="IPR036249">
    <property type="entry name" value="Thioredoxin-like_sf"/>
</dbReference>
<dbReference type="EMBL" id="JAXBLV010000211">
    <property type="protein sequence ID" value="MDY3562296.1"/>
    <property type="molecule type" value="Genomic_DNA"/>
</dbReference>
<evidence type="ECO:0000256" key="2">
    <source>
        <dbReference type="SAM" id="Phobius"/>
    </source>
</evidence>
<feature type="transmembrane region" description="Helical" evidence="2">
    <location>
        <begin position="342"/>
        <end position="358"/>
    </location>
</feature>
<dbReference type="CDD" id="cd02968">
    <property type="entry name" value="SCO"/>
    <property type="match status" value="1"/>
</dbReference>
<dbReference type="SUPFAM" id="SSF52833">
    <property type="entry name" value="Thioredoxin-like"/>
    <property type="match status" value="1"/>
</dbReference>
<dbReference type="Proteomes" id="UP001272242">
    <property type="component" value="Unassembled WGS sequence"/>
</dbReference>
<keyword evidence="2" id="KW-1133">Transmembrane helix</keyword>
<evidence type="ECO:0000313" key="4">
    <source>
        <dbReference type="EMBL" id="MDY3562296.1"/>
    </source>
</evidence>
<dbReference type="Pfam" id="PF02630">
    <property type="entry name" value="SCO1-SenC"/>
    <property type="match status" value="1"/>
</dbReference>
<proteinExistence type="inferred from homology"/>
<evidence type="ECO:0000256" key="3">
    <source>
        <dbReference type="SAM" id="SignalP"/>
    </source>
</evidence>
<dbReference type="RefSeq" id="WP_320688611.1">
    <property type="nucleotide sequence ID" value="NZ_JAXBLV010000211.1"/>
</dbReference>
<evidence type="ECO:0000256" key="1">
    <source>
        <dbReference type="ARBA" id="ARBA00010996"/>
    </source>
</evidence>
<name>A0ABU5F3Y8_9BACT</name>
<reference evidence="5" key="1">
    <citation type="journal article" date="2023" name="Mar. Drugs">
        <title>Gemmata algarum, a Novel Planctomycete Isolated from an Algal Mat, Displays Antimicrobial Activity.</title>
        <authorList>
            <person name="Kumar G."/>
            <person name="Kallscheuer N."/>
            <person name="Kashif M."/>
            <person name="Ahamad S."/>
            <person name="Jagadeeshwari U."/>
            <person name="Pannikurungottu S."/>
            <person name="Haufschild T."/>
            <person name="Kabuu M."/>
            <person name="Sasikala C."/>
            <person name="Jogler C."/>
            <person name="Ramana C."/>
        </authorList>
    </citation>
    <scope>NUCLEOTIDE SEQUENCE [LARGE SCALE GENOMIC DNA]</scope>
    <source>
        <strain evidence="5">JC673</strain>
    </source>
</reference>
<comment type="similarity">
    <text evidence="1">Belongs to the SCO1/2 family.</text>
</comment>
<keyword evidence="3" id="KW-0732">Signal</keyword>
<feature type="transmembrane region" description="Helical" evidence="2">
    <location>
        <begin position="309"/>
        <end position="330"/>
    </location>
</feature>
<accession>A0ABU5F3Y8</accession>
<feature type="transmembrane region" description="Helical" evidence="2">
    <location>
        <begin position="276"/>
        <end position="297"/>
    </location>
</feature>
<dbReference type="PANTHER" id="PTHR12151:SF8">
    <property type="entry name" value="THIOREDOXIN DOMAIN-CONTAINING PROTEIN"/>
    <property type="match status" value="1"/>
</dbReference>
<keyword evidence="2" id="KW-0472">Membrane</keyword>